<name>A0AAV1YTY8_9ARAC</name>
<dbReference type="Proteomes" id="UP001497382">
    <property type="component" value="Unassembled WGS sequence"/>
</dbReference>
<sequence length="113" mass="13474">MDLDEQIRLNITEESLSPKFENLIVENGDQIIIRSNLKSMEDINEWVKELGIRTDTKWNSKKSRPKGERFICWHNITTQHVPEYLAKNYGKINRIIIWWKIQSKMQQRSTISS</sequence>
<comment type="caution">
    <text evidence="1">The sequence shown here is derived from an EMBL/GenBank/DDBJ whole genome shotgun (WGS) entry which is preliminary data.</text>
</comment>
<accession>A0AAV1YTY8</accession>
<dbReference type="AlphaFoldDB" id="A0AAV1YTY8"/>
<evidence type="ECO:0000313" key="1">
    <source>
        <dbReference type="EMBL" id="CAL1262412.1"/>
    </source>
</evidence>
<organism evidence="1 2">
    <name type="scientific">Larinioides sclopetarius</name>
    <dbReference type="NCBI Taxonomy" id="280406"/>
    <lineage>
        <taxon>Eukaryota</taxon>
        <taxon>Metazoa</taxon>
        <taxon>Ecdysozoa</taxon>
        <taxon>Arthropoda</taxon>
        <taxon>Chelicerata</taxon>
        <taxon>Arachnida</taxon>
        <taxon>Araneae</taxon>
        <taxon>Araneomorphae</taxon>
        <taxon>Entelegynae</taxon>
        <taxon>Araneoidea</taxon>
        <taxon>Araneidae</taxon>
        <taxon>Larinioides</taxon>
    </lineage>
</organism>
<gene>
    <name evidence="1" type="ORF">LARSCL_LOCUS974</name>
</gene>
<dbReference type="EMBL" id="CAXIEN010000005">
    <property type="protein sequence ID" value="CAL1262412.1"/>
    <property type="molecule type" value="Genomic_DNA"/>
</dbReference>
<keyword evidence="2" id="KW-1185">Reference proteome</keyword>
<proteinExistence type="predicted"/>
<evidence type="ECO:0000313" key="2">
    <source>
        <dbReference type="Proteomes" id="UP001497382"/>
    </source>
</evidence>
<reference evidence="1 2" key="1">
    <citation type="submission" date="2024-04" db="EMBL/GenBank/DDBJ databases">
        <authorList>
            <person name="Rising A."/>
            <person name="Reimegard J."/>
            <person name="Sonavane S."/>
            <person name="Akerstrom W."/>
            <person name="Nylinder S."/>
            <person name="Hedman E."/>
            <person name="Kallberg Y."/>
        </authorList>
    </citation>
    <scope>NUCLEOTIDE SEQUENCE [LARGE SCALE GENOMIC DNA]</scope>
</reference>
<protein>
    <submittedName>
        <fullName evidence="1">Uncharacterized protein</fullName>
    </submittedName>
</protein>